<dbReference type="PRINTS" id="PR00258">
    <property type="entry name" value="SPERACTRCPTR"/>
</dbReference>
<organism evidence="19 20">
    <name type="scientific">Scleropages formosus</name>
    <name type="common">Asian bonytongue</name>
    <name type="synonym">Osteoglossum formosum</name>
    <dbReference type="NCBI Taxonomy" id="113540"/>
    <lineage>
        <taxon>Eukaryota</taxon>
        <taxon>Metazoa</taxon>
        <taxon>Chordata</taxon>
        <taxon>Craniata</taxon>
        <taxon>Vertebrata</taxon>
        <taxon>Euteleostomi</taxon>
        <taxon>Actinopterygii</taxon>
        <taxon>Neopterygii</taxon>
        <taxon>Teleostei</taxon>
        <taxon>Osteoglossocephala</taxon>
        <taxon>Osteoglossomorpha</taxon>
        <taxon>Osteoglossiformes</taxon>
        <taxon>Osteoglossidae</taxon>
        <taxon>Scleropages</taxon>
    </lineage>
</organism>
<evidence type="ECO:0000256" key="11">
    <source>
        <dbReference type="ARBA" id="ARBA00023136"/>
    </source>
</evidence>
<dbReference type="PANTHER" id="PTHR12011:SF469">
    <property type="entry name" value="ADHESION G PROTEIN-COUPLED RECEPTOR E1-RELATED"/>
    <property type="match status" value="1"/>
</dbReference>
<keyword evidence="8" id="KW-0677">Repeat</keyword>
<keyword evidence="12 14" id="KW-1015">Disulfide bond</keyword>
<dbReference type="Gene3D" id="2.60.220.50">
    <property type="match status" value="1"/>
</dbReference>
<feature type="transmembrane region" description="Helical" evidence="15">
    <location>
        <begin position="899"/>
        <end position="930"/>
    </location>
</feature>
<evidence type="ECO:0000256" key="3">
    <source>
        <dbReference type="ARBA" id="ARBA00007343"/>
    </source>
</evidence>
<dbReference type="Ensembl" id="ENSSFOT00015046948.1">
    <property type="protein sequence ID" value="ENSSFOP00015051540.1"/>
    <property type="gene ID" value="ENSSFOG00015011204.2"/>
</dbReference>
<feature type="transmembrane region" description="Helical" evidence="15">
    <location>
        <begin position="859"/>
        <end position="879"/>
    </location>
</feature>
<feature type="disulfide bond" evidence="14">
    <location>
        <begin position="54"/>
        <end position="64"/>
    </location>
</feature>
<dbReference type="InterPro" id="IPR057244">
    <property type="entry name" value="GAIN_B"/>
</dbReference>
<reference evidence="19 20" key="1">
    <citation type="submission" date="2019-04" db="EMBL/GenBank/DDBJ databases">
        <authorList>
            <consortium name="Wellcome Sanger Institute Data Sharing"/>
        </authorList>
    </citation>
    <scope>NUCLEOTIDE SEQUENCE [LARGE SCALE GENOMIC DNA]</scope>
</reference>
<dbReference type="Gene3D" id="3.10.250.10">
    <property type="entry name" value="SRCR-like domain"/>
    <property type="match status" value="4"/>
</dbReference>
<feature type="disulfide bond" evidence="14">
    <location>
        <begin position="454"/>
        <end position="464"/>
    </location>
</feature>
<keyword evidence="9" id="KW-0106">Calcium</keyword>
<evidence type="ECO:0000256" key="13">
    <source>
        <dbReference type="ARBA" id="ARBA00023180"/>
    </source>
</evidence>
<dbReference type="PANTHER" id="PTHR12011">
    <property type="entry name" value="ADHESION G-PROTEIN COUPLED RECEPTOR"/>
    <property type="match status" value="1"/>
</dbReference>
<dbReference type="InterPro" id="IPR001740">
    <property type="entry name" value="GPCR_2_EMR1-like_rcpt"/>
</dbReference>
<dbReference type="AlphaFoldDB" id="A0A8C9TL55"/>
<dbReference type="InterPro" id="IPR000203">
    <property type="entry name" value="GPS"/>
</dbReference>
<name>A0A8C9TL55_SCLFO</name>
<feature type="domain" description="SRCR" evidence="18">
    <location>
        <begin position="382"/>
        <end position="464"/>
    </location>
</feature>
<feature type="transmembrane region" description="Helical" evidence="15">
    <location>
        <begin position="786"/>
        <end position="803"/>
    </location>
</feature>
<evidence type="ECO:0000256" key="14">
    <source>
        <dbReference type="PROSITE-ProRule" id="PRU00196"/>
    </source>
</evidence>
<accession>A0A8C9TL55</accession>
<dbReference type="PROSITE" id="PS50261">
    <property type="entry name" value="G_PROTEIN_RECEP_F2_4"/>
    <property type="match status" value="1"/>
</dbReference>
<dbReference type="PRINTS" id="PR01128">
    <property type="entry name" value="EMR1HORMONER"/>
</dbReference>
<evidence type="ECO:0000256" key="8">
    <source>
        <dbReference type="ARBA" id="ARBA00022737"/>
    </source>
</evidence>
<evidence type="ECO:0000256" key="15">
    <source>
        <dbReference type="SAM" id="Phobius"/>
    </source>
</evidence>
<keyword evidence="6 15" id="KW-0812">Transmembrane</keyword>
<dbReference type="PROSITE" id="PS50287">
    <property type="entry name" value="SRCR_2"/>
    <property type="match status" value="5"/>
</dbReference>
<evidence type="ECO:0000256" key="10">
    <source>
        <dbReference type="ARBA" id="ARBA00022989"/>
    </source>
</evidence>
<dbReference type="InterPro" id="IPR000832">
    <property type="entry name" value="GPCR_2_secretin-like"/>
</dbReference>
<dbReference type="InterPro" id="IPR017981">
    <property type="entry name" value="GPCR_2-like_7TM"/>
</dbReference>
<dbReference type="InterPro" id="IPR046338">
    <property type="entry name" value="GAIN_dom_sf"/>
</dbReference>
<feature type="domain" description="SRCR" evidence="18">
    <location>
        <begin position="181"/>
        <end position="290"/>
    </location>
</feature>
<dbReference type="Proteomes" id="UP000694397">
    <property type="component" value="Chromosome 11"/>
</dbReference>
<dbReference type="InterPro" id="IPR036772">
    <property type="entry name" value="SRCR-like_dom_sf"/>
</dbReference>
<feature type="disulfide bond" evidence="14">
    <location>
        <begin position="348"/>
        <end position="358"/>
    </location>
</feature>
<dbReference type="SUPFAM" id="SSF56487">
    <property type="entry name" value="SRCR-like"/>
    <property type="match status" value="5"/>
</dbReference>
<keyword evidence="5" id="KW-0245">EGF-like domain</keyword>
<keyword evidence="4" id="KW-1003">Cell membrane</keyword>
<evidence type="ECO:0000313" key="19">
    <source>
        <dbReference type="Ensembl" id="ENSSFOP00015051540.1"/>
    </source>
</evidence>
<reference evidence="19" key="3">
    <citation type="submission" date="2025-09" db="UniProtKB">
        <authorList>
            <consortium name="Ensembl"/>
        </authorList>
    </citation>
    <scope>IDENTIFICATION</scope>
</reference>
<dbReference type="GO" id="GO:0007166">
    <property type="term" value="P:cell surface receptor signaling pathway"/>
    <property type="evidence" value="ECO:0007669"/>
    <property type="project" value="InterPro"/>
</dbReference>
<dbReference type="PRINTS" id="PR00249">
    <property type="entry name" value="GPCRSECRETIN"/>
</dbReference>
<reference evidence="19" key="2">
    <citation type="submission" date="2025-08" db="UniProtKB">
        <authorList>
            <consortium name="Ensembl"/>
        </authorList>
    </citation>
    <scope>IDENTIFICATION</scope>
</reference>
<keyword evidence="11 15" id="KW-0472">Membrane</keyword>
<evidence type="ECO:0000256" key="4">
    <source>
        <dbReference type="ARBA" id="ARBA00022475"/>
    </source>
</evidence>
<feature type="disulfide bond" evidence="14">
    <location>
        <begin position="255"/>
        <end position="265"/>
    </location>
</feature>
<evidence type="ECO:0000259" key="17">
    <source>
        <dbReference type="PROSITE" id="PS50261"/>
    </source>
</evidence>
<dbReference type="GO" id="GO:0005886">
    <property type="term" value="C:plasma membrane"/>
    <property type="evidence" value="ECO:0007669"/>
    <property type="project" value="UniProtKB-SubCell"/>
</dbReference>
<keyword evidence="20" id="KW-1185">Reference proteome</keyword>
<dbReference type="PROSITE" id="PS50221">
    <property type="entry name" value="GAIN_B"/>
    <property type="match status" value="1"/>
</dbReference>
<dbReference type="FunFam" id="1.20.1070.10:FF:000054">
    <property type="entry name" value="Adhesion G protein-coupled receptor E3"/>
    <property type="match status" value="1"/>
</dbReference>
<evidence type="ECO:0000259" key="18">
    <source>
        <dbReference type="PROSITE" id="PS50287"/>
    </source>
</evidence>
<keyword evidence="13" id="KW-0325">Glycoprotein</keyword>
<evidence type="ECO:0000313" key="20">
    <source>
        <dbReference type="Proteomes" id="UP000694397"/>
    </source>
</evidence>
<protein>
    <submittedName>
        <fullName evidence="19">Uncharacterized protein</fullName>
    </submittedName>
</protein>
<keyword evidence="10 15" id="KW-1133">Transmembrane helix</keyword>
<dbReference type="Pfam" id="PF00002">
    <property type="entry name" value="7tm_2"/>
    <property type="match status" value="1"/>
</dbReference>
<dbReference type="Gene3D" id="1.20.1070.10">
    <property type="entry name" value="Rhodopsin 7-helix transmembrane proteins"/>
    <property type="match status" value="1"/>
</dbReference>
<dbReference type="FunFam" id="3.10.250.10:FF:000016">
    <property type="entry name" value="Scavenger receptor cysteine-rich protein type 12"/>
    <property type="match status" value="2"/>
</dbReference>
<dbReference type="SMART" id="SM00303">
    <property type="entry name" value="GPS"/>
    <property type="match status" value="1"/>
</dbReference>
<evidence type="ECO:0000259" key="16">
    <source>
        <dbReference type="PROSITE" id="PS50221"/>
    </source>
</evidence>
<dbReference type="Pfam" id="PF00530">
    <property type="entry name" value="SRCR"/>
    <property type="match status" value="2"/>
</dbReference>
<dbReference type="SMART" id="SM00202">
    <property type="entry name" value="SR"/>
    <property type="match status" value="4"/>
</dbReference>
<feature type="transmembrane region" description="Helical" evidence="15">
    <location>
        <begin position="815"/>
        <end position="839"/>
    </location>
</feature>
<comment type="caution">
    <text evidence="14">Lacks conserved residue(s) required for the propagation of feature annotation.</text>
</comment>
<evidence type="ECO:0000256" key="5">
    <source>
        <dbReference type="ARBA" id="ARBA00022536"/>
    </source>
</evidence>
<feature type="disulfide bond" evidence="14">
    <location>
        <begin position="147"/>
        <end position="157"/>
    </location>
</feature>
<feature type="transmembrane region" description="Helical" evidence="15">
    <location>
        <begin position="942"/>
        <end position="963"/>
    </location>
</feature>
<gene>
    <name evidence="19" type="primary">LOC108940925</name>
</gene>
<evidence type="ECO:0000256" key="9">
    <source>
        <dbReference type="ARBA" id="ARBA00022837"/>
    </source>
</evidence>
<proteinExistence type="inferred from homology"/>
<dbReference type="Pfam" id="PF01825">
    <property type="entry name" value="GPS"/>
    <property type="match status" value="1"/>
</dbReference>
<evidence type="ECO:0000256" key="7">
    <source>
        <dbReference type="ARBA" id="ARBA00022729"/>
    </source>
</evidence>
<dbReference type="GO" id="GO:0004930">
    <property type="term" value="F:G protein-coupled receptor activity"/>
    <property type="evidence" value="ECO:0007669"/>
    <property type="project" value="InterPro"/>
</dbReference>
<evidence type="ECO:0000256" key="2">
    <source>
        <dbReference type="ARBA" id="ARBA00004651"/>
    </source>
</evidence>
<feature type="transmembrane region" description="Helical" evidence="15">
    <location>
        <begin position="755"/>
        <end position="774"/>
    </location>
</feature>
<comment type="subcellular location">
    <subcellularLocation>
        <location evidence="2">Cell membrane</location>
        <topology evidence="2">Multi-pass membrane protein</topology>
    </subcellularLocation>
    <subcellularLocation>
        <location evidence="1">Membrane</location>
        <topology evidence="1">Single-pass membrane protein</topology>
    </subcellularLocation>
</comment>
<evidence type="ECO:0000256" key="6">
    <source>
        <dbReference type="ARBA" id="ARBA00022692"/>
    </source>
</evidence>
<dbReference type="InterPro" id="IPR001190">
    <property type="entry name" value="SRCR"/>
</dbReference>
<evidence type="ECO:0000256" key="1">
    <source>
        <dbReference type="ARBA" id="ARBA00004167"/>
    </source>
</evidence>
<evidence type="ECO:0000256" key="12">
    <source>
        <dbReference type="ARBA" id="ARBA00023157"/>
    </source>
</evidence>
<dbReference type="SUPFAM" id="SSF81321">
    <property type="entry name" value="Family A G protein-coupled receptor-like"/>
    <property type="match status" value="1"/>
</dbReference>
<feature type="domain" description="GAIN-B" evidence="16">
    <location>
        <begin position="583"/>
        <end position="744"/>
    </location>
</feature>
<feature type="transmembrane region" description="Helical" evidence="15">
    <location>
        <begin position="969"/>
        <end position="991"/>
    </location>
</feature>
<feature type="domain" description="SRCR" evidence="18">
    <location>
        <begin position="285"/>
        <end position="379"/>
    </location>
</feature>
<comment type="similarity">
    <text evidence="3">Belongs to the G-protein coupled receptor 2 family. Adhesion G-protein coupled receptor (ADGR) subfamily.</text>
</comment>
<feature type="domain" description="G-protein coupled receptors family 2 profile 2" evidence="17">
    <location>
        <begin position="749"/>
        <end position="992"/>
    </location>
</feature>
<sequence>MWVYLSLSINTNNYGAYWYLSNNISTGLCSQLGCGNIVSLSYNTISTNVLQAQCTGRESAVTECNLYFQSGSSWYSTLTCSGNVRLVNGSSECSGRVELLYSSQWVSLYDTGWTTQQSNVVCSQLGCGQAVATGSGETPGSALQALCSGAESALQSCSFQSCSSCAANKSTSVTVVCSGGVRLVNGSHNCTGDVQIFLDGTWMYFYFLISYYKNAPYWYLSNSITAGLCSQLGCGNTVSLSSNTIGSTSVLQARCTGRETAIRECNLYFQSGGTRISTLACSGNVRLVNGSNECGGRVELLYSSQWVSLYDTGWTTQQSNVVCSQLGCGQAVATGSGETPGSALQALCSGAESALQSCSFQSCSSCAANKSTSVTVVCSGGVRLVNGQHNCTGNAQIFLDGTWMYLYLSFSYYYIYWYSSNSVSARLCSQLGCGNFLSLSYNTIGSTNILEARCTGGESDIRECILYFQRGGTSISTLTCSGSTISATTQPQTTETTAFVKDLEALLNNSNGQVTKVLNDLLSYLWNSTNLSEGKAETFLNFAFGNFYNRSDNVTDNIESANILLEISETIASLLIEPNATYSNKTLKTQYLEIRVTVGSNTSQILPLVANGNEMKMNSSITQNNGSVSATLISYVEMENIMTARYFKKDNGAKMFSSVTEAFLKQIPAMEPINLTEPIIFLLKHNQMKPQDGNVICVYWNDTGMEKFWSELGCTATYTDENYTECSCTHLSIFALILQVDDNETNNDLTMMSKIFEITGLVFFALAIITFALTSQTSKVNNTSRLNLCISLFLAHLLFLTGSDRTENQVICSVIAGSLHFLFLASFAWMFLEAVQLVLLMRNLRKVEVLRKQGLPYGYLLVFGYLFPAIIVAITAGLFPEGYGDQNQCWLKKDKNLRWSFLGPVILILCANYISFLMIIWHLYFVLGLIQQDLSTIKDVRILVLKNCVQFAILGCSWVLGFFPEVKIFAVLFIVINSQQGTFIFLVYCLFNTQVREQYKKWFGCFFHKKITERTDTQTQSLS</sequence>
<dbReference type="GeneTree" id="ENSGT00940000163334"/>
<dbReference type="GO" id="GO:0007189">
    <property type="term" value="P:adenylate cyclase-activating G protein-coupled receptor signaling pathway"/>
    <property type="evidence" value="ECO:0007669"/>
    <property type="project" value="TreeGrafter"/>
</dbReference>
<keyword evidence="7" id="KW-0732">Signal</keyword>
<feature type="domain" description="SRCR" evidence="18">
    <location>
        <begin position="84"/>
        <end position="178"/>
    </location>
</feature>
<feature type="domain" description="SRCR" evidence="18">
    <location>
        <begin position="18"/>
        <end position="89"/>
    </location>
</feature>